<evidence type="ECO:0000256" key="3">
    <source>
        <dbReference type="ARBA" id="ARBA00022679"/>
    </source>
</evidence>
<dbReference type="GO" id="GO:0005737">
    <property type="term" value="C:cytoplasm"/>
    <property type="evidence" value="ECO:0007669"/>
    <property type="project" value="TreeGrafter"/>
</dbReference>
<dbReference type="InterPro" id="IPR023397">
    <property type="entry name" value="SAM-dep_MeTrfase_MraW_recog"/>
</dbReference>
<dbReference type="NCBIfam" id="TIGR00006">
    <property type="entry name" value="16S rRNA (cytosine(1402)-N(4))-methyltransferase RsmH"/>
    <property type="match status" value="1"/>
</dbReference>
<dbReference type="GO" id="GO:0071424">
    <property type="term" value="F:rRNA (cytosine-N4-)-methyltransferase activity"/>
    <property type="evidence" value="ECO:0007669"/>
    <property type="project" value="TreeGrafter"/>
</dbReference>
<protein>
    <submittedName>
        <fullName evidence="5">Ribosomal RNA small subunit methyltransferase H</fullName>
        <ecNumber evidence="5">2.1.1.199</ecNumber>
    </submittedName>
</protein>
<dbReference type="SUPFAM" id="SSF81799">
    <property type="entry name" value="Putative methyltransferase TM0872, insert domain"/>
    <property type="match status" value="1"/>
</dbReference>
<gene>
    <name evidence="5" type="primary">rsmH_40</name>
    <name evidence="5" type="ORF">SDC9_152389</name>
</gene>
<comment type="similarity">
    <text evidence="1">Belongs to the methyltransferase superfamily. RsmH family.</text>
</comment>
<dbReference type="PANTHER" id="PTHR11265:SF0">
    <property type="entry name" value="12S RRNA N4-METHYLCYTIDINE METHYLTRANSFERASE"/>
    <property type="match status" value="1"/>
</dbReference>
<evidence type="ECO:0000256" key="1">
    <source>
        <dbReference type="ARBA" id="ARBA00010396"/>
    </source>
</evidence>
<reference evidence="5" key="1">
    <citation type="submission" date="2019-08" db="EMBL/GenBank/DDBJ databases">
        <authorList>
            <person name="Kucharzyk K."/>
            <person name="Murdoch R.W."/>
            <person name="Higgins S."/>
            <person name="Loffler F."/>
        </authorList>
    </citation>
    <scope>NUCLEOTIDE SEQUENCE</scope>
</reference>
<name>A0A645EVA3_9ZZZZ</name>
<dbReference type="Pfam" id="PF01795">
    <property type="entry name" value="Methyltransf_5"/>
    <property type="match status" value="1"/>
</dbReference>
<proteinExistence type="inferred from homology"/>
<dbReference type="SUPFAM" id="SSF53335">
    <property type="entry name" value="S-adenosyl-L-methionine-dependent methyltransferases"/>
    <property type="match status" value="1"/>
</dbReference>
<dbReference type="InterPro" id="IPR002903">
    <property type="entry name" value="RsmH"/>
</dbReference>
<comment type="caution">
    <text evidence="5">The sequence shown here is derived from an EMBL/GenBank/DDBJ whole genome shotgun (WGS) entry which is preliminary data.</text>
</comment>
<dbReference type="AlphaFoldDB" id="A0A645EVA3"/>
<dbReference type="Gene3D" id="3.40.50.150">
    <property type="entry name" value="Vaccinia Virus protein VP39"/>
    <property type="match status" value="1"/>
</dbReference>
<keyword evidence="4" id="KW-0949">S-adenosyl-L-methionine</keyword>
<accession>A0A645EVA3</accession>
<organism evidence="5">
    <name type="scientific">bioreactor metagenome</name>
    <dbReference type="NCBI Taxonomy" id="1076179"/>
    <lineage>
        <taxon>unclassified sequences</taxon>
        <taxon>metagenomes</taxon>
        <taxon>ecological metagenomes</taxon>
    </lineage>
</organism>
<dbReference type="EC" id="2.1.1.199" evidence="5"/>
<dbReference type="InterPro" id="IPR029063">
    <property type="entry name" value="SAM-dependent_MTases_sf"/>
</dbReference>
<evidence type="ECO:0000313" key="5">
    <source>
        <dbReference type="EMBL" id="MPN05139.1"/>
    </source>
</evidence>
<dbReference type="EMBL" id="VSSQ01051054">
    <property type="protein sequence ID" value="MPN05139.1"/>
    <property type="molecule type" value="Genomic_DNA"/>
</dbReference>
<evidence type="ECO:0000256" key="2">
    <source>
        <dbReference type="ARBA" id="ARBA00022603"/>
    </source>
</evidence>
<dbReference type="GO" id="GO:0070475">
    <property type="term" value="P:rRNA base methylation"/>
    <property type="evidence" value="ECO:0007669"/>
    <property type="project" value="TreeGrafter"/>
</dbReference>
<keyword evidence="3 5" id="KW-0808">Transferase</keyword>
<keyword evidence="2 5" id="KW-0489">Methyltransferase</keyword>
<evidence type="ECO:0000256" key="4">
    <source>
        <dbReference type="ARBA" id="ARBA00022691"/>
    </source>
</evidence>
<sequence>MQIDEPERGVSFLKEGPLDMRFDPTQQTTAADLVNTLPEADLADILFRYGEERLSRKIARAVAAHRPYSTTLQLAAEIARVAGRSSGKIHPATRSFQALRIAVNGELNSLESFLPQAITALKSGGRLAVISFHSLEDRIVKQYFRRESSDCICPPEQPVCTCGHKASIKEISRHPIEADEEEKQSNPRARSARLRIAEKLSV</sequence>
<dbReference type="PANTHER" id="PTHR11265">
    <property type="entry name" value="S-ADENOSYL-METHYLTRANSFERASE MRAW"/>
    <property type="match status" value="1"/>
</dbReference>